<evidence type="ECO:0000259" key="1">
    <source>
        <dbReference type="Pfam" id="PF06983"/>
    </source>
</evidence>
<gene>
    <name evidence="2" type="ORF">VVD49_16930</name>
</gene>
<dbReference type="CDD" id="cd06588">
    <property type="entry name" value="PhnB_like"/>
    <property type="match status" value="1"/>
</dbReference>
<evidence type="ECO:0000313" key="3">
    <source>
        <dbReference type="Proteomes" id="UP001331561"/>
    </source>
</evidence>
<dbReference type="PANTHER" id="PTHR33990">
    <property type="entry name" value="PROTEIN YJDN-RELATED"/>
    <property type="match status" value="1"/>
</dbReference>
<dbReference type="SUPFAM" id="SSF54593">
    <property type="entry name" value="Glyoxalase/Bleomycin resistance protein/Dihydroxybiphenyl dioxygenase"/>
    <property type="match status" value="1"/>
</dbReference>
<protein>
    <submittedName>
        <fullName evidence="2">VOC family protein</fullName>
    </submittedName>
</protein>
<dbReference type="InterPro" id="IPR028973">
    <property type="entry name" value="PhnB-like"/>
</dbReference>
<sequence>MLIQPYLNFDGRCEEAVNFYVKAIGAKQEFLMRVGESPEPSPPGMTVPPEKIMHASFRIGDSVIMASDCYCAGQPKFQGVTLSISVKDEAEADRVFNALAEGGKVQMPLSKTFFSPRFGMVEDKFGLGWMVIIPVPM</sequence>
<dbReference type="EMBL" id="JAYXHS010000003">
    <property type="protein sequence ID" value="MEC5387417.1"/>
    <property type="molecule type" value="Genomic_DNA"/>
</dbReference>
<accession>A0ABU6K6Z4</accession>
<reference evidence="2 3" key="1">
    <citation type="submission" date="2024-01" db="EMBL/GenBank/DDBJ databases">
        <title>Uliginosibacterium soil sp. nov.</title>
        <authorList>
            <person name="Lv Y."/>
        </authorList>
    </citation>
    <scope>NUCLEOTIDE SEQUENCE [LARGE SCALE GENOMIC DNA]</scope>
    <source>
        <strain evidence="2 3">H3</strain>
    </source>
</reference>
<dbReference type="RefSeq" id="WP_327600386.1">
    <property type="nucleotide sequence ID" value="NZ_JAYXHS010000003.1"/>
</dbReference>
<evidence type="ECO:0000313" key="2">
    <source>
        <dbReference type="EMBL" id="MEC5387417.1"/>
    </source>
</evidence>
<name>A0ABU6K6Z4_9RHOO</name>
<dbReference type="InterPro" id="IPR029068">
    <property type="entry name" value="Glyas_Bleomycin-R_OHBP_Dase"/>
</dbReference>
<dbReference type="Gene3D" id="3.10.180.10">
    <property type="entry name" value="2,3-Dihydroxybiphenyl 1,2-Dioxygenase, domain 1"/>
    <property type="match status" value="1"/>
</dbReference>
<comment type="caution">
    <text evidence="2">The sequence shown here is derived from an EMBL/GenBank/DDBJ whole genome shotgun (WGS) entry which is preliminary data.</text>
</comment>
<keyword evidence="3" id="KW-1185">Reference proteome</keyword>
<dbReference type="PANTHER" id="PTHR33990:SF1">
    <property type="entry name" value="PROTEIN YJDN"/>
    <property type="match status" value="1"/>
</dbReference>
<proteinExistence type="predicted"/>
<dbReference type="Pfam" id="PF06983">
    <property type="entry name" value="3-dmu-9_3-mt"/>
    <property type="match status" value="1"/>
</dbReference>
<organism evidence="2 3">
    <name type="scientific">Uliginosibacterium silvisoli</name>
    <dbReference type="NCBI Taxonomy" id="3114758"/>
    <lineage>
        <taxon>Bacteria</taxon>
        <taxon>Pseudomonadati</taxon>
        <taxon>Pseudomonadota</taxon>
        <taxon>Betaproteobacteria</taxon>
        <taxon>Rhodocyclales</taxon>
        <taxon>Zoogloeaceae</taxon>
        <taxon>Uliginosibacterium</taxon>
    </lineage>
</organism>
<feature type="domain" description="PhnB-like" evidence="1">
    <location>
        <begin position="3"/>
        <end position="132"/>
    </location>
</feature>
<dbReference type="Proteomes" id="UP001331561">
    <property type="component" value="Unassembled WGS sequence"/>
</dbReference>